<protein>
    <submittedName>
        <fullName evidence="2">Uncharacterized protein</fullName>
    </submittedName>
</protein>
<feature type="transmembrane region" description="Helical" evidence="1">
    <location>
        <begin position="7"/>
        <end position="30"/>
    </location>
</feature>
<reference evidence="3" key="2">
    <citation type="submission" date="2015-09" db="EMBL/GenBank/DDBJ databases">
        <title>Draft genome sequence of a multidrug-resistant Chryseobacterium indologenes isolate from Malaysia.</title>
        <authorList>
            <person name="Yu C.Y."/>
            <person name="Ang G.Y."/>
            <person name="Chan K.-G."/>
        </authorList>
    </citation>
    <scope>NUCLEOTIDE SEQUENCE [LARGE SCALE GENOMIC DNA]</scope>
    <source>
        <strain evidence="3">CI_885</strain>
    </source>
</reference>
<dbReference type="Proteomes" id="UP000037953">
    <property type="component" value="Unassembled WGS sequence"/>
</dbReference>
<reference evidence="2 3" key="1">
    <citation type="journal article" date="2015" name="Genom Data">
        <title>Draft genome sequence of a multidrug-resistant Chryseobacterium indologenes isolate from Malaysia.</title>
        <authorList>
            <person name="Yu C.Y."/>
            <person name="Ang G.Y."/>
            <person name="Cheng H.J."/>
            <person name="Cheong Y.M."/>
            <person name="Yin W.F."/>
            <person name="Chan K.G."/>
        </authorList>
    </citation>
    <scope>NUCLEOTIDE SEQUENCE [LARGE SCALE GENOMIC DNA]</scope>
    <source>
        <strain evidence="2 3">CI_885</strain>
    </source>
</reference>
<evidence type="ECO:0000313" key="2">
    <source>
        <dbReference type="EMBL" id="KPE49292.1"/>
    </source>
</evidence>
<name>A0A0N0IU50_CHRID</name>
<evidence type="ECO:0000256" key="1">
    <source>
        <dbReference type="SAM" id="Phobius"/>
    </source>
</evidence>
<accession>A0A0N0IU50</accession>
<keyword evidence="1" id="KW-0812">Transmembrane</keyword>
<dbReference type="AlphaFoldDB" id="A0A0N0IU50"/>
<dbReference type="RefSeq" id="WP_062703073.1">
    <property type="nucleotide sequence ID" value="NZ_LJOD01000020.1"/>
</dbReference>
<feature type="transmembrane region" description="Helical" evidence="1">
    <location>
        <begin position="107"/>
        <end position="129"/>
    </location>
</feature>
<feature type="transmembrane region" description="Helical" evidence="1">
    <location>
        <begin position="83"/>
        <end position="101"/>
    </location>
</feature>
<sequence length="136" mass="16067">MPERRFILLSILKTWLLATVISEILLVIFMDATKRPEDYRRMCDMSGLGYALLIFWILVLSIFSFSSLLSLLKPFQGNIRTALCWFLLPSIPLIFSLFLTINEGFDLEGVFLLLIFNLPWLILWIFFYVRFNTLFR</sequence>
<dbReference type="OrthoDB" id="1261882at2"/>
<comment type="caution">
    <text evidence="2">The sequence shown here is derived from an EMBL/GenBank/DDBJ whole genome shotgun (WGS) entry which is preliminary data.</text>
</comment>
<keyword evidence="1" id="KW-1133">Transmembrane helix</keyword>
<gene>
    <name evidence="2" type="ORF">AOB46_20990</name>
</gene>
<dbReference type="PATRIC" id="fig|253.9.peg.2603"/>
<feature type="transmembrane region" description="Helical" evidence="1">
    <location>
        <begin position="50"/>
        <end position="71"/>
    </location>
</feature>
<organism evidence="2 3">
    <name type="scientific">Chryseobacterium indologenes</name>
    <name type="common">Flavobacterium indologenes</name>
    <dbReference type="NCBI Taxonomy" id="253"/>
    <lineage>
        <taxon>Bacteria</taxon>
        <taxon>Pseudomonadati</taxon>
        <taxon>Bacteroidota</taxon>
        <taxon>Flavobacteriia</taxon>
        <taxon>Flavobacteriales</taxon>
        <taxon>Weeksellaceae</taxon>
        <taxon>Chryseobacterium group</taxon>
        <taxon>Chryseobacterium</taxon>
    </lineage>
</organism>
<evidence type="ECO:0000313" key="3">
    <source>
        <dbReference type="Proteomes" id="UP000037953"/>
    </source>
</evidence>
<proteinExistence type="predicted"/>
<dbReference type="EMBL" id="LJOD01000020">
    <property type="protein sequence ID" value="KPE49292.1"/>
    <property type="molecule type" value="Genomic_DNA"/>
</dbReference>
<keyword evidence="1" id="KW-0472">Membrane</keyword>